<feature type="compositionally biased region" description="Low complexity" evidence="2">
    <location>
        <begin position="11"/>
        <end position="29"/>
    </location>
</feature>
<feature type="region of interest" description="Disordered" evidence="2">
    <location>
        <begin position="1"/>
        <end position="36"/>
    </location>
</feature>
<dbReference type="RefSeq" id="XP_062883970.1">
    <property type="nucleotide sequence ID" value="XM_063027752.1"/>
</dbReference>
<sequence length="471" mass="51245">MSHSSSVNNPLQRAHALSAQASSLLDSDQPSPQAMNQALQAYREASSLFEASADDLDVDESTKMTLKLLTTQHRKLARDLERRISIAGKGKMATPVNTRLAGIPPNRRQLSEGLPSRGYFPDNKQTVGGMTPLRVDPTSHHLSHTREVPPFAYRPPPNPSSSQPDSASVLSPSDVLSPLQSSSSSSEAPEESYVHFGAPPDITDPFSRFWAMLDNMLEDISNPIAFASAPLDTLGPATPQPKKPQEKRSSKDGKEGKRKEESSSPSPTDSFYLVHPKGKMTPEGSEDGDKPRGNLAPLAKTPEELALENASLRHSLDTLASHTQSLEQTNRLLKIQLEERDKKLLTAMAGVKKEAARAKQGQELWRSQIMAGSILPVRAPRIDGSPISSVPGLKDGPGSDSIALRKRIKELEEEVKTLKVESEKQKNHIEKYKEKFEKLKANARAKKEAKLAAAAAAVEATMQGQNTSPST</sequence>
<name>A0A095DBA5_CRYD2</name>
<dbReference type="OMA" id="RMLYNEH"/>
<evidence type="ECO:0000313" key="4">
    <source>
        <dbReference type="Proteomes" id="UP000029445"/>
    </source>
</evidence>
<dbReference type="OrthoDB" id="3197614at2759"/>
<dbReference type="GeneID" id="88180027"/>
<proteinExistence type="predicted"/>
<evidence type="ECO:0000256" key="1">
    <source>
        <dbReference type="SAM" id="Coils"/>
    </source>
</evidence>
<keyword evidence="4" id="KW-1185">Reference proteome</keyword>
<evidence type="ECO:0000313" key="3">
    <source>
        <dbReference type="EMBL" id="KGB78206.1"/>
    </source>
</evidence>
<feature type="region of interest" description="Disordered" evidence="2">
    <location>
        <begin position="96"/>
        <end position="199"/>
    </location>
</feature>
<feature type="region of interest" description="Disordered" evidence="2">
    <location>
        <begin position="231"/>
        <end position="304"/>
    </location>
</feature>
<reference evidence="3 4" key="2">
    <citation type="journal article" date="2018" name="Proc. Natl. Acad. Sci.">
        <title>RNAi is a critical determinant of centromere evolution in closely related fungi.</title>
        <authorList>
            <person name="Yadav V."/>
            <person name="Sun S."/>
            <person name="Billmyre R.B."/>
            <person name="Thimmappa B.C."/>
            <person name="Shea T."/>
            <person name="Lintner R."/>
            <person name="Bakkeren G."/>
            <person name="Cuomo C.A."/>
            <person name="Heitman J."/>
            <person name="Sanyal K."/>
        </authorList>
    </citation>
    <scope>NUCLEOTIDE SEQUENCE [LARGE SCALE GENOMIC DNA]</scope>
    <source>
        <strain evidence="3 4">R265</strain>
    </source>
</reference>
<dbReference type="Gene3D" id="1.20.58.80">
    <property type="entry name" value="Phosphotransferase system, lactose/cellobiose-type IIA subunit"/>
    <property type="match status" value="1"/>
</dbReference>
<reference evidence="3 4" key="1">
    <citation type="journal article" date="2011" name="MBio">
        <title>Genome variation in Cryptococcus gattii, an emerging pathogen of immunocompetent hosts.</title>
        <authorList>
            <person name="D'Souza C.A."/>
            <person name="Kronstad J.W."/>
            <person name="Taylor G."/>
            <person name="Warren R."/>
            <person name="Yuen M."/>
            <person name="Hu G."/>
            <person name="Jung W.H."/>
            <person name="Sham A."/>
            <person name="Kidd S.E."/>
            <person name="Tangen K."/>
            <person name="Lee N."/>
            <person name="Zeilmaker T."/>
            <person name="Sawkins J."/>
            <person name="McVicker G."/>
            <person name="Shah S."/>
            <person name="Gnerre S."/>
            <person name="Griggs A."/>
            <person name="Zeng Q."/>
            <person name="Bartlett K."/>
            <person name="Li W."/>
            <person name="Wang X."/>
            <person name="Heitman J."/>
            <person name="Stajich J.E."/>
            <person name="Fraser J.A."/>
            <person name="Meyer W."/>
            <person name="Carter D."/>
            <person name="Schein J."/>
            <person name="Krzywinski M."/>
            <person name="Kwon-Chung K.J."/>
            <person name="Varma A."/>
            <person name="Wang J."/>
            <person name="Brunham R."/>
            <person name="Fyfe M."/>
            <person name="Ouellette B.F."/>
            <person name="Siddiqui A."/>
            <person name="Marra M."/>
            <person name="Jones S."/>
            <person name="Holt R."/>
            <person name="Birren B.W."/>
            <person name="Galagan J.E."/>
            <person name="Cuomo C.A."/>
        </authorList>
    </citation>
    <scope>NUCLEOTIDE SEQUENCE [LARGE SCALE GENOMIC DNA]</scope>
    <source>
        <strain evidence="3 4">R265</strain>
    </source>
</reference>
<keyword evidence="1" id="KW-0175">Coiled coil</keyword>
<dbReference type="PANTHER" id="PTHR40130">
    <property type="entry name" value="EXPRESSED PROTEIN"/>
    <property type="match status" value="1"/>
</dbReference>
<organism evidence="3 4">
    <name type="scientific">Cryptococcus deuterogattii (strain R265)</name>
    <name type="common">Cryptococcus gattii VGII (strain R265)</name>
    <dbReference type="NCBI Taxonomy" id="294750"/>
    <lineage>
        <taxon>Eukaryota</taxon>
        <taxon>Fungi</taxon>
        <taxon>Dikarya</taxon>
        <taxon>Basidiomycota</taxon>
        <taxon>Agaricomycotina</taxon>
        <taxon>Tremellomycetes</taxon>
        <taxon>Tremellales</taxon>
        <taxon>Cryptococcaceae</taxon>
        <taxon>Cryptococcus</taxon>
        <taxon>Cryptococcus gattii species complex</taxon>
    </lineage>
</organism>
<gene>
    <name evidence="3" type="ORF">CNBG_3768</name>
</gene>
<feature type="region of interest" description="Disordered" evidence="2">
    <location>
        <begin position="380"/>
        <end position="399"/>
    </location>
</feature>
<dbReference type="PANTHER" id="PTHR40130:SF1">
    <property type="entry name" value="SPINDLE POLE BODY-ASSOCIATED PROTEIN CUT12 DOMAIN-CONTAINING PROTEIN"/>
    <property type="match status" value="1"/>
</dbReference>
<dbReference type="EMBL" id="CP025769">
    <property type="protein sequence ID" value="KGB78206.1"/>
    <property type="molecule type" value="Genomic_DNA"/>
</dbReference>
<dbReference type="AlphaFoldDB" id="A0A095DBA5"/>
<feature type="coiled-coil region" evidence="1">
    <location>
        <begin position="401"/>
        <end position="449"/>
    </location>
</feature>
<protein>
    <submittedName>
        <fullName evidence="3">Uncharacterized protein</fullName>
    </submittedName>
</protein>
<dbReference type="HOGENOM" id="CLU_531205_0_0_1"/>
<dbReference type="VEuPathDB" id="FungiDB:CNBG_3768"/>
<feature type="compositionally biased region" description="Polar residues" evidence="2">
    <location>
        <begin position="1"/>
        <end position="10"/>
    </location>
</feature>
<dbReference type="KEGG" id="cdeu:CNBG_3768"/>
<feature type="compositionally biased region" description="Basic and acidic residues" evidence="2">
    <location>
        <begin position="243"/>
        <end position="262"/>
    </location>
</feature>
<feature type="compositionally biased region" description="Low complexity" evidence="2">
    <location>
        <begin position="160"/>
        <end position="187"/>
    </location>
</feature>
<dbReference type="STRING" id="294750.A0A095DBA5"/>
<evidence type="ECO:0000256" key="2">
    <source>
        <dbReference type="SAM" id="MobiDB-lite"/>
    </source>
</evidence>
<accession>A0A095DBA5</accession>
<dbReference type="Proteomes" id="UP000029445">
    <property type="component" value="Chromosome 11"/>
</dbReference>